<sequence>MAPQVGLEPTTDRLTADSSTTELLRNNEDNLYLIKILIVSQEVFSQHLAQT</sequence>
<evidence type="ECO:0000313" key="2">
    <source>
        <dbReference type="EMBL" id="VXB97874.1"/>
    </source>
</evidence>
<protein>
    <submittedName>
        <fullName evidence="2">Uncharacterized protein</fullName>
    </submittedName>
</protein>
<gene>
    <name evidence="2" type="ORF">BACI71_160098</name>
</gene>
<dbReference type="Proteomes" id="UP000437562">
    <property type="component" value="Unassembled WGS sequence"/>
</dbReference>
<reference evidence="2 3" key="1">
    <citation type="submission" date="2019-10" db="EMBL/GenBank/DDBJ databases">
        <authorList>
            <person name="Karimi E."/>
        </authorList>
    </citation>
    <scope>NUCLEOTIDE SEQUENCE [LARGE SCALE GENOMIC DNA]</scope>
    <source>
        <strain evidence="2">Bacillus sp. 71</strain>
    </source>
</reference>
<evidence type="ECO:0000313" key="3">
    <source>
        <dbReference type="Proteomes" id="UP000437562"/>
    </source>
</evidence>
<organism evidence="2 3">
    <name type="scientific">Bacillus mycoides</name>
    <dbReference type="NCBI Taxonomy" id="1405"/>
    <lineage>
        <taxon>Bacteria</taxon>
        <taxon>Bacillati</taxon>
        <taxon>Bacillota</taxon>
        <taxon>Bacilli</taxon>
        <taxon>Bacillales</taxon>
        <taxon>Bacillaceae</taxon>
        <taxon>Bacillus</taxon>
        <taxon>Bacillus cereus group</taxon>
    </lineage>
</organism>
<dbReference type="EMBL" id="CABWMC010000008">
    <property type="protein sequence ID" value="VXB97874.1"/>
    <property type="molecule type" value="Genomic_DNA"/>
</dbReference>
<accession>A0A653UWJ9</accession>
<name>A0A653UWJ9_BACMY</name>
<feature type="region of interest" description="Disordered" evidence="1">
    <location>
        <begin position="1"/>
        <end position="21"/>
    </location>
</feature>
<proteinExistence type="predicted"/>
<evidence type="ECO:0000256" key="1">
    <source>
        <dbReference type="SAM" id="MobiDB-lite"/>
    </source>
</evidence>
<dbReference type="AlphaFoldDB" id="A0A653UWJ9"/>